<dbReference type="SUPFAM" id="SSF103481">
    <property type="entry name" value="Multidrug resistance efflux transporter EmrE"/>
    <property type="match status" value="2"/>
</dbReference>
<evidence type="ECO:0000313" key="10">
    <source>
        <dbReference type="Proteomes" id="UP000593735"/>
    </source>
</evidence>
<evidence type="ECO:0000256" key="4">
    <source>
        <dbReference type="ARBA" id="ARBA00022692"/>
    </source>
</evidence>
<keyword evidence="4 7" id="KW-0812">Transmembrane</keyword>
<evidence type="ECO:0000256" key="1">
    <source>
        <dbReference type="ARBA" id="ARBA00004651"/>
    </source>
</evidence>
<feature type="transmembrane region" description="Helical" evidence="7">
    <location>
        <begin position="258"/>
        <end position="276"/>
    </location>
</feature>
<comment type="similarity">
    <text evidence="2">Belongs to the EamA transporter family.</text>
</comment>
<keyword evidence="3" id="KW-1003">Cell membrane</keyword>
<name>A0A7S7M908_9ACTN</name>
<reference evidence="9 10" key="1">
    <citation type="submission" date="2020-10" db="EMBL/GenBank/DDBJ databases">
        <title>Olsenella immobilis sp.nov., isolated from the mud in a fermentation cellar used for the production of Chinese strong-flavoured liquor.</title>
        <authorList>
            <person name="Lu L."/>
        </authorList>
    </citation>
    <scope>NUCLEOTIDE SEQUENCE [LARGE SCALE GENOMIC DNA]</scope>
    <source>
        <strain evidence="9 10">LZLJ-2</strain>
    </source>
</reference>
<gene>
    <name evidence="9" type="ORF">INP52_01580</name>
</gene>
<feature type="domain" description="EamA" evidence="8">
    <location>
        <begin position="164"/>
        <end position="302"/>
    </location>
</feature>
<feature type="domain" description="EamA" evidence="8">
    <location>
        <begin position="7"/>
        <end position="149"/>
    </location>
</feature>
<evidence type="ECO:0000256" key="3">
    <source>
        <dbReference type="ARBA" id="ARBA00022475"/>
    </source>
</evidence>
<dbReference type="KEGG" id="tio:INP52_01580"/>
<organism evidence="9 10">
    <name type="scientific">Thermophilibacter immobilis</name>
    <dbReference type="NCBI Taxonomy" id="2779519"/>
    <lineage>
        <taxon>Bacteria</taxon>
        <taxon>Bacillati</taxon>
        <taxon>Actinomycetota</taxon>
        <taxon>Coriobacteriia</taxon>
        <taxon>Coriobacteriales</taxon>
        <taxon>Atopobiaceae</taxon>
        <taxon>Thermophilibacter</taxon>
    </lineage>
</organism>
<feature type="transmembrane region" description="Helical" evidence="7">
    <location>
        <begin position="39"/>
        <end position="64"/>
    </location>
</feature>
<protein>
    <submittedName>
        <fullName evidence="9">DMT family transporter</fullName>
    </submittedName>
</protein>
<keyword evidence="5 7" id="KW-1133">Transmembrane helix</keyword>
<feature type="transmembrane region" description="Helical" evidence="7">
    <location>
        <begin position="162"/>
        <end position="182"/>
    </location>
</feature>
<dbReference type="PANTHER" id="PTHR32322:SF18">
    <property type="entry name" value="S-ADENOSYLMETHIONINE_S-ADENOSYLHOMOCYSTEINE TRANSPORTER"/>
    <property type="match status" value="1"/>
</dbReference>
<feature type="transmembrane region" description="Helical" evidence="7">
    <location>
        <begin position="282"/>
        <end position="302"/>
    </location>
</feature>
<proteinExistence type="inferred from homology"/>
<evidence type="ECO:0000313" key="9">
    <source>
        <dbReference type="EMBL" id="QOY60929.1"/>
    </source>
</evidence>
<dbReference type="AlphaFoldDB" id="A0A7S7M908"/>
<dbReference type="GO" id="GO:0005886">
    <property type="term" value="C:plasma membrane"/>
    <property type="evidence" value="ECO:0007669"/>
    <property type="project" value="UniProtKB-SubCell"/>
</dbReference>
<keyword evidence="10" id="KW-1185">Reference proteome</keyword>
<evidence type="ECO:0000256" key="5">
    <source>
        <dbReference type="ARBA" id="ARBA00022989"/>
    </source>
</evidence>
<evidence type="ECO:0000259" key="8">
    <source>
        <dbReference type="Pfam" id="PF00892"/>
    </source>
</evidence>
<evidence type="ECO:0000256" key="7">
    <source>
        <dbReference type="SAM" id="Phobius"/>
    </source>
</evidence>
<feature type="transmembrane region" description="Helical" evidence="7">
    <location>
        <begin position="226"/>
        <end position="246"/>
    </location>
</feature>
<dbReference type="InterPro" id="IPR037185">
    <property type="entry name" value="EmrE-like"/>
</dbReference>
<evidence type="ECO:0000256" key="2">
    <source>
        <dbReference type="ARBA" id="ARBA00007362"/>
    </source>
</evidence>
<dbReference type="PANTHER" id="PTHR32322">
    <property type="entry name" value="INNER MEMBRANE TRANSPORTER"/>
    <property type="match status" value="1"/>
</dbReference>
<feature type="transmembrane region" description="Helical" evidence="7">
    <location>
        <begin position="104"/>
        <end position="123"/>
    </location>
</feature>
<keyword evidence="6 7" id="KW-0472">Membrane</keyword>
<evidence type="ECO:0000256" key="6">
    <source>
        <dbReference type="ARBA" id="ARBA00023136"/>
    </source>
</evidence>
<dbReference type="RefSeq" id="WP_194371806.1">
    <property type="nucleotide sequence ID" value="NZ_CP063767.1"/>
</dbReference>
<dbReference type="Pfam" id="PF00892">
    <property type="entry name" value="EamA"/>
    <property type="match status" value="2"/>
</dbReference>
<dbReference type="InterPro" id="IPR050638">
    <property type="entry name" value="AA-Vitamin_Transporters"/>
</dbReference>
<feature type="transmembrane region" description="Helical" evidence="7">
    <location>
        <begin position="194"/>
        <end position="214"/>
    </location>
</feature>
<dbReference type="InterPro" id="IPR000620">
    <property type="entry name" value="EamA_dom"/>
</dbReference>
<sequence>MSTTPGVLAACTVSCLLWGSAFPCVKIGYELFGIQSSDLASLIAFAGARFLLAGVMVIVGTSMAGGHALVPKRRDWHAIGALAFFQTIAQYSLFYIGLSRTSGVTSSIIEASNSLLCVLLAAIVFRTERLTSRKVLGCAVGFAGVILVNIVGAPGAGLSFSLGGEGLVLLSTVCAAVSSNLAKGFSADHDPVLLSGWQFALAGAVMLACGLGLGGHVAPVDPARPLPAVALFVYLGFISAAAYSLWTITLACNPVSRVAVFGFINPVAGVILSALLLGEAHVLDPVVAAIALVMVSAGIVIVNRAPQRPAKKLSASLEARHTMAAPHEA</sequence>
<feature type="transmembrane region" description="Helical" evidence="7">
    <location>
        <begin position="135"/>
        <end position="156"/>
    </location>
</feature>
<dbReference type="EMBL" id="CP063767">
    <property type="protein sequence ID" value="QOY60929.1"/>
    <property type="molecule type" value="Genomic_DNA"/>
</dbReference>
<comment type="subcellular location">
    <subcellularLocation>
        <location evidence="1">Cell membrane</location>
        <topology evidence="1">Multi-pass membrane protein</topology>
    </subcellularLocation>
</comment>
<dbReference type="Proteomes" id="UP000593735">
    <property type="component" value="Chromosome"/>
</dbReference>
<feature type="transmembrane region" description="Helical" evidence="7">
    <location>
        <begin position="76"/>
        <end position="98"/>
    </location>
</feature>
<accession>A0A7S7M908</accession>